<keyword evidence="4 8" id="KW-0805">Transcription regulation</keyword>
<dbReference type="Proteomes" id="UP000233469">
    <property type="component" value="Unassembled WGS sequence"/>
</dbReference>
<evidence type="ECO:0000313" key="18">
    <source>
        <dbReference type="Proteomes" id="UP000234323"/>
    </source>
</evidence>
<reference evidence="15 17" key="3">
    <citation type="submission" date="2017-10" db="EMBL/GenBank/DDBJ databases">
        <title>Extensive intraspecific genome diversity in a model arbuscular mycorrhizal fungus.</title>
        <authorList>
            <person name="Chen E.C.H."/>
            <person name="Morin E."/>
            <person name="Baudet D."/>
            <person name="Noel J."/>
            <person name="Ndikumana S."/>
            <person name="Charron P."/>
            <person name="St-Onge C."/>
            <person name="Giorgi J."/>
            <person name="Grigoriev I.V."/>
            <person name="Roux C."/>
            <person name="Martin F.M."/>
            <person name="Corradi N."/>
        </authorList>
    </citation>
    <scope>NUCLEOTIDE SEQUENCE [LARGE SCALE GENOMIC DNA]</scope>
    <source>
        <strain evidence="12 15">A1</strain>
        <strain evidence="13 17">C2</strain>
    </source>
</reference>
<dbReference type="AlphaFoldDB" id="A0A2I1E1G8"/>
<comment type="subunit">
    <text evidence="8">Component of the Mediator complex.</text>
</comment>
<dbReference type="Proteomes" id="UP000234323">
    <property type="component" value="Unassembled WGS sequence"/>
</dbReference>
<keyword evidence="7 8" id="KW-0539">Nucleus</keyword>
<comment type="subcellular location">
    <subcellularLocation>
        <location evidence="1 8">Nucleus</location>
    </subcellularLocation>
</comment>
<dbReference type="EMBL" id="LLXH01000074">
    <property type="protein sequence ID" value="PKC73806.1"/>
    <property type="molecule type" value="Genomic_DNA"/>
</dbReference>
<keyword evidence="6 8" id="KW-0804">Transcription</keyword>
<dbReference type="VEuPathDB" id="FungiDB:RhiirFUN_004868"/>
<evidence type="ECO:0000256" key="8">
    <source>
        <dbReference type="RuleBase" id="RU366036"/>
    </source>
</evidence>
<reference evidence="10" key="5">
    <citation type="submission" date="2020-05" db="EMBL/GenBank/DDBJ databases">
        <authorList>
            <person name="Rincon C."/>
            <person name="Sanders R I."/>
            <person name="Robbins C."/>
            <person name="Chaturvedi A."/>
        </authorList>
    </citation>
    <scope>NUCLEOTIDE SEQUENCE</scope>
    <source>
        <strain evidence="10">CHB12</strain>
    </source>
</reference>
<keyword evidence="9" id="KW-0175">Coiled coil</keyword>
<dbReference type="VEuPathDB" id="FungiDB:RhiirA1_410041"/>
<dbReference type="EMBL" id="LLXI01000030">
    <property type="protein sequence ID" value="PKY38487.1"/>
    <property type="molecule type" value="Genomic_DNA"/>
</dbReference>
<dbReference type="Pfam" id="PF11221">
    <property type="entry name" value="Med21"/>
    <property type="match status" value="1"/>
</dbReference>
<dbReference type="GO" id="GO:0003712">
    <property type="term" value="F:transcription coregulator activity"/>
    <property type="evidence" value="ECO:0007669"/>
    <property type="project" value="TreeGrafter"/>
</dbReference>
<evidence type="ECO:0000256" key="5">
    <source>
        <dbReference type="ARBA" id="ARBA00023159"/>
    </source>
</evidence>
<evidence type="ECO:0000256" key="6">
    <source>
        <dbReference type="ARBA" id="ARBA00023163"/>
    </source>
</evidence>
<evidence type="ECO:0000313" key="15">
    <source>
        <dbReference type="Proteomes" id="UP000232688"/>
    </source>
</evidence>
<evidence type="ECO:0000313" key="10">
    <source>
        <dbReference type="EMBL" id="CAB5319609.1"/>
    </source>
</evidence>
<dbReference type="SUPFAM" id="SSF140718">
    <property type="entry name" value="Mediator hinge subcomplex-like"/>
    <property type="match status" value="1"/>
</dbReference>
<dbReference type="Proteomes" id="UP000232722">
    <property type="component" value="Unassembled WGS sequence"/>
</dbReference>
<dbReference type="EMBL" id="CAGKOT010000003">
    <property type="protein sequence ID" value="CAB5319609.1"/>
    <property type="molecule type" value="Genomic_DNA"/>
</dbReference>
<evidence type="ECO:0000313" key="13">
    <source>
        <dbReference type="EMBL" id="PKK79421.1"/>
    </source>
</evidence>
<keyword evidence="18" id="KW-1185">Reference proteome</keyword>
<keyword evidence="5 8" id="KW-0010">Activator</keyword>
<accession>A0A2I1E1G8</accession>
<reference evidence="11 16" key="2">
    <citation type="submission" date="2017-09" db="EMBL/GenBank/DDBJ databases">
        <title>Extensive intraspecific genome diversity in a model arbuscular mycorrhizal fungus.</title>
        <authorList>
            <person name="Chen E.C."/>
            <person name="Morin E."/>
            <person name="Beaudet D."/>
            <person name="Noel J."/>
            <person name="Ndikumana S."/>
            <person name="Charron P."/>
            <person name="St-Onge C."/>
            <person name="Giorgi J."/>
            <person name="Grigoriev I.V."/>
            <person name="Roux C."/>
            <person name="Martin F.M."/>
            <person name="Corradi N."/>
        </authorList>
    </citation>
    <scope>NUCLEOTIDE SEQUENCE [LARGE SCALE GENOMIC DNA]</scope>
    <source>
        <strain evidence="11 16">A5</strain>
    </source>
</reference>
<feature type="coiled-coil region" evidence="9">
    <location>
        <begin position="89"/>
        <end position="123"/>
    </location>
</feature>
<dbReference type="Proteomes" id="UP000684084">
    <property type="component" value="Unassembled WGS sequence"/>
</dbReference>
<evidence type="ECO:0000313" key="11">
    <source>
        <dbReference type="EMBL" id="PKC10528.1"/>
    </source>
</evidence>
<reference evidence="14 18" key="1">
    <citation type="submission" date="2015-10" db="EMBL/GenBank/DDBJ databases">
        <title>Genome analyses suggest a sexual origin of heterokaryosis in a supposedly ancient asexual fungus.</title>
        <authorList>
            <person name="Ropars J."/>
            <person name="Sedzielewska K."/>
            <person name="Noel J."/>
            <person name="Charron P."/>
            <person name="Farinelli L."/>
            <person name="Marton T."/>
            <person name="Kruger M."/>
            <person name="Pelin A."/>
            <person name="Brachmann A."/>
            <person name="Corradi N."/>
        </authorList>
    </citation>
    <scope>NUCLEOTIDE SEQUENCE [LARGE SCALE GENOMIC DNA]</scope>
    <source>
        <strain evidence="14 18">A4</strain>
        <strain evidence="11 16">A5</strain>
        <strain evidence="13 17">C2</strain>
    </source>
</reference>
<evidence type="ECO:0000256" key="7">
    <source>
        <dbReference type="ARBA" id="ARBA00023242"/>
    </source>
</evidence>
<dbReference type="PANTHER" id="PTHR13381:SF0">
    <property type="entry name" value="MEDIATOR OF RNA POLYMERASE II TRANSCRIPTION SUBUNIT 21"/>
    <property type="match status" value="1"/>
</dbReference>
<dbReference type="GO" id="GO:0016592">
    <property type="term" value="C:mediator complex"/>
    <property type="evidence" value="ECO:0007669"/>
    <property type="project" value="UniProtKB-UniRule"/>
</dbReference>
<gene>
    <name evidence="10" type="ORF">CHRIB12_LOCUS2098</name>
    <name evidence="12" type="ORF">RhiirA1_410041</name>
    <name evidence="14" type="ORF">RhiirA4_392055</name>
    <name evidence="11" type="ORF">RhiirA5_355348</name>
    <name evidence="13" type="ORF">RhiirC2_727303</name>
</gene>
<evidence type="ECO:0000313" key="12">
    <source>
        <dbReference type="EMBL" id="PKC73806.1"/>
    </source>
</evidence>
<evidence type="ECO:0000256" key="2">
    <source>
        <dbReference type="ARBA" id="ARBA00005770"/>
    </source>
</evidence>
<proteinExistence type="inferred from homology"/>
<dbReference type="InterPro" id="IPR037212">
    <property type="entry name" value="Med7/Med21-like"/>
</dbReference>
<evidence type="ECO:0000313" key="16">
    <source>
        <dbReference type="Proteomes" id="UP000232722"/>
    </source>
</evidence>
<organism evidence="14 18">
    <name type="scientific">Rhizophagus irregularis</name>
    <dbReference type="NCBI Taxonomy" id="588596"/>
    <lineage>
        <taxon>Eukaryota</taxon>
        <taxon>Fungi</taxon>
        <taxon>Fungi incertae sedis</taxon>
        <taxon>Mucoromycota</taxon>
        <taxon>Glomeromycotina</taxon>
        <taxon>Glomeromycetes</taxon>
        <taxon>Glomerales</taxon>
        <taxon>Glomeraceae</taxon>
        <taxon>Rhizophagus</taxon>
    </lineage>
</organism>
<dbReference type="VEuPathDB" id="FungiDB:FUN_023859"/>
<evidence type="ECO:0000256" key="9">
    <source>
        <dbReference type="SAM" id="Coils"/>
    </source>
</evidence>
<evidence type="ECO:0000313" key="17">
    <source>
        <dbReference type="Proteomes" id="UP000233469"/>
    </source>
</evidence>
<evidence type="ECO:0000313" key="14">
    <source>
        <dbReference type="EMBL" id="PKY38487.1"/>
    </source>
</evidence>
<dbReference type="Proteomes" id="UP000232688">
    <property type="component" value="Unassembled WGS sequence"/>
</dbReference>
<comment type="function">
    <text evidence="8">Component of the Mediator complex, a coactivator involved in the regulated transcription of nearly all RNA polymerase II-dependent genes. Mediator functions as a bridge to convey information from gene-specific regulatory proteins to the basal RNA polymerase II transcription machinery. Mediator is recruited to promoters by direct interactions with regulatory proteins and serves as a scaffold for the assembly of a functional preinitiation complex with RNA polymerase II and the general transcription factors.</text>
</comment>
<protein>
    <recommendedName>
        <fullName evidence="3 8">Mediator of RNA polymerase II transcription subunit 21</fullName>
    </recommendedName>
</protein>
<evidence type="ECO:0000256" key="3">
    <source>
        <dbReference type="ARBA" id="ARBA00019691"/>
    </source>
</evidence>
<sequence>MQNPLSYEKEEPLEVATSINMDRLTQLQDAIDEMARMFANSVEFLNRVQVGQDQVKLKENQQEIVQDVVKKAKQIEILIDNLPGLRNTEQEQFDMIKELNKEMQEANLEYIKAVEDAESLRKQIVETIEILCRDQSTAYNTEE</sequence>
<dbReference type="GO" id="GO:0006357">
    <property type="term" value="P:regulation of transcription by RNA polymerase II"/>
    <property type="evidence" value="ECO:0007669"/>
    <property type="project" value="TreeGrafter"/>
</dbReference>
<comment type="similarity">
    <text evidence="2 8">Belongs to the Mediator complex subunit 21 family.</text>
</comment>
<dbReference type="InterPro" id="IPR021384">
    <property type="entry name" value="Mediator_Med21"/>
</dbReference>
<dbReference type="PANTHER" id="PTHR13381">
    <property type="entry name" value="RNA POLYMERASE II HOLOENZYME COMPONENT SRB7"/>
    <property type="match status" value="1"/>
</dbReference>
<dbReference type="Gene3D" id="6.10.280.10">
    <property type="entry name" value="Mediator complex, subunit Med21"/>
    <property type="match status" value="1"/>
</dbReference>
<reference evidence="12 15" key="4">
    <citation type="submission" date="2017-10" db="EMBL/GenBank/DDBJ databases">
        <title>Genome analyses suggest a sexual origin of heterokaryosis in a supposedly ancient asexual fungus.</title>
        <authorList>
            <person name="Corradi N."/>
            <person name="Sedzielewska K."/>
            <person name="Noel J."/>
            <person name="Charron P."/>
            <person name="Farinelli L."/>
            <person name="Marton T."/>
            <person name="Kruger M."/>
            <person name="Pelin A."/>
            <person name="Brachmann A."/>
            <person name="Corradi N."/>
        </authorList>
    </citation>
    <scope>NUCLEOTIDE SEQUENCE [LARGE SCALE GENOMIC DNA]</scope>
    <source>
        <strain evidence="12 15">A1</strain>
    </source>
</reference>
<dbReference type="EMBL" id="LLXL01000046">
    <property type="protein sequence ID" value="PKK79421.1"/>
    <property type="molecule type" value="Genomic_DNA"/>
</dbReference>
<dbReference type="OrthoDB" id="526653at2759"/>
<dbReference type="EMBL" id="LLXJ01000374">
    <property type="protein sequence ID" value="PKC10528.1"/>
    <property type="molecule type" value="Genomic_DNA"/>
</dbReference>
<comment type="caution">
    <text evidence="14">The sequence shown here is derived from an EMBL/GenBank/DDBJ whole genome shotgun (WGS) entry which is preliminary data.</text>
</comment>
<evidence type="ECO:0000256" key="4">
    <source>
        <dbReference type="ARBA" id="ARBA00023015"/>
    </source>
</evidence>
<evidence type="ECO:0000256" key="1">
    <source>
        <dbReference type="ARBA" id="ARBA00004123"/>
    </source>
</evidence>
<name>A0A2I1E1G8_9GLOM</name>